<evidence type="ECO:0000313" key="9">
    <source>
        <dbReference type="EMBL" id="HIQ95021.1"/>
    </source>
</evidence>
<dbReference type="InterPro" id="IPR050250">
    <property type="entry name" value="Macrolide_Exporter_MacB"/>
</dbReference>
<organism evidence="9 10">
    <name type="scientific">Candidatus Limivivens merdigallinarum</name>
    <dbReference type="NCBI Taxonomy" id="2840859"/>
    <lineage>
        <taxon>Bacteria</taxon>
        <taxon>Bacillati</taxon>
        <taxon>Bacillota</taxon>
        <taxon>Clostridia</taxon>
        <taxon>Lachnospirales</taxon>
        <taxon>Lachnospiraceae</taxon>
        <taxon>Lachnospiraceae incertae sedis</taxon>
        <taxon>Candidatus Limivivens</taxon>
    </lineage>
</organism>
<accession>A0A9D0ZSH4</accession>
<dbReference type="PANTHER" id="PTHR30572:SF9">
    <property type="entry name" value="ABC TRANSPORTER PERMEASE PROTEIN"/>
    <property type="match status" value="1"/>
</dbReference>
<dbReference type="InterPro" id="IPR003838">
    <property type="entry name" value="ABC3_permease_C"/>
</dbReference>
<feature type="domain" description="ABC3 transporter permease C-terminal" evidence="7">
    <location>
        <begin position="330"/>
        <end position="460"/>
    </location>
</feature>
<dbReference type="GO" id="GO:0005886">
    <property type="term" value="C:plasma membrane"/>
    <property type="evidence" value="ECO:0007669"/>
    <property type="project" value="UniProtKB-SubCell"/>
</dbReference>
<evidence type="ECO:0000256" key="6">
    <source>
        <dbReference type="SAM" id="Phobius"/>
    </source>
</evidence>
<keyword evidence="5 6" id="KW-0472">Membrane</keyword>
<protein>
    <submittedName>
        <fullName evidence="9">ABC transporter permease</fullName>
    </submittedName>
</protein>
<dbReference type="Proteomes" id="UP000886886">
    <property type="component" value="Unassembled WGS sequence"/>
</dbReference>
<feature type="domain" description="MacB-like periplasmic core" evidence="8">
    <location>
        <begin position="110"/>
        <end position="297"/>
    </location>
</feature>
<evidence type="ECO:0000256" key="1">
    <source>
        <dbReference type="ARBA" id="ARBA00004651"/>
    </source>
</evidence>
<evidence type="ECO:0000313" key="10">
    <source>
        <dbReference type="Proteomes" id="UP000886886"/>
    </source>
</evidence>
<evidence type="ECO:0000256" key="3">
    <source>
        <dbReference type="ARBA" id="ARBA00022692"/>
    </source>
</evidence>
<proteinExistence type="predicted"/>
<dbReference type="EMBL" id="DVFT01000006">
    <property type="protein sequence ID" value="HIQ95021.1"/>
    <property type="molecule type" value="Genomic_DNA"/>
</dbReference>
<evidence type="ECO:0000256" key="5">
    <source>
        <dbReference type="ARBA" id="ARBA00023136"/>
    </source>
</evidence>
<feature type="transmembrane region" description="Helical" evidence="6">
    <location>
        <begin position="451"/>
        <end position="471"/>
    </location>
</feature>
<feature type="transmembrane region" description="Helical" evidence="6">
    <location>
        <begin position="330"/>
        <end position="351"/>
    </location>
</feature>
<sequence>MNVFQRACRSCIRKPVKSILLLMAAGIISLLFLSGMASRSANIAAKDSTRQAIGAGFLLENNPENRSKRLSEASEKIAELYPDGVGSYGGVHLDKITVNGAENWRTRTDNSFESLRMDDIEKIAKNTEGLSGYNVTTVPTAVKPGNFTRIEDPDTDQSNDFQGVTLIGNLDMSMDSNVLSGNVTIKEGRMTNREDTNVCVISEELAEENKLHPGDTISFHSVEAEEPVQEVTIVGIYQVKEKMQPYMSGDTFRSENVIFTDLHVPEKVEQDDPLYEKAYFKVADVDDYEKVKERIKETDIDWQRYDLIDNQGNLDTMAENFNDLESISNVLLLIVAGAGFVILSLIFIFWIRNRTREIGILMSLGISKGRILLQILTEAVLIGWMAAALSLIAAPQVTRMAAGYLTDQQVQQAELSKEQNAGKVATDYQAPELTVTSVEANLTPEMILADFFGITGLILLSVSAAGSLILVRKPRDLLSEMS</sequence>
<keyword evidence="3 6" id="KW-0812">Transmembrane</keyword>
<dbReference type="Pfam" id="PF02687">
    <property type="entry name" value="FtsX"/>
    <property type="match status" value="1"/>
</dbReference>
<name>A0A9D0ZSH4_9FIRM</name>
<dbReference type="Pfam" id="PF12704">
    <property type="entry name" value="MacB_PCD"/>
    <property type="match status" value="1"/>
</dbReference>
<dbReference type="PANTHER" id="PTHR30572">
    <property type="entry name" value="MEMBRANE COMPONENT OF TRANSPORTER-RELATED"/>
    <property type="match status" value="1"/>
</dbReference>
<comment type="subcellular location">
    <subcellularLocation>
        <location evidence="1">Cell membrane</location>
        <topology evidence="1">Multi-pass membrane protein</topology>
    </subcellularLocation>
</comment>
<evidence type="ECO:0000256" key="4">
    <source>
        <dbReference type="ARBA" id="ARBA00022989"/>
    </source>
</evidence>
<reference evidence="9" key="1">
    <citation type="submission" date="2020-10" db="EMBL/GenBank/DDBJ databases">
        <authorList>
            <person name="Gilroy R."/>
        </authorList>
    </citation>
    <scope>NUCLEOTIDE SEQUENCE</scope>
    <source>
        <strain evidence="9">ChiSjej3B21-11622</strain>
    </source>
</reference>
<evidence type="ECO:0000259" key="7">
    <source>
        <dbReference type="Pfam" id="PF02687"/>
    </source>
</evidence>
<keyword evidence="2" id="KW-1003">Cell membrane</keyword>
<comment type="caution">
    <text evidence="9">The sequence shown here is derived from an EMBL/GenBank/DDBJ whole genome shotgun (WGS) entry which is preliminary data.</text>
</comment>
<keyword evidence="4 6" id="KW-1133">Transmembrane helix</keyword>
<evidence type="ECO:0000259" key="8">
    <source>
        <dbReference type="Pfam" id="PF12704"/>
    </source>
</evidence>
<dbReference type="InterPro" id="IPR025857">
    <property type="entry name" value="MacB_PCD"/>
</dbReference>
<dbReference type="GO" id="GO:0022857">
    <property type="term" value="F:transmembrane transporter activity"/>
    <property type="evidence" value="ECO:0007669"/>
    <property type="project" value="TreeGrafter"/>
</dbReference>
<feature type="transmembrane region" description="Helical" evidence="6">
    <location>
        <begin position="371"/>
        <end position="394"/>
    </location>
</feature>
<reference evidence="9" key="2">
    <citation type="journal article" date="2021" name="PeerJ">
        <title>Extensive microbial diversity within the chicken gut microbiome revealed by metagenomics and culture.</title>
        <authorList>
            <person name="Gilroy R."/>
            <person name="Ravi A."/>
            <person name="Getino M."/>
            <person name="Pursley I."/>
            <person name="Horton D.L."/>
            <person name="Alikhan N.F."/>
            <person name="Baker D."/>
            <person name="Gharbi K."/>
            <person name="Hall N."/>
            <person name="Watson M."/>
            <person name="Adriaenssens E.M."/>
            <person name="Foster-Nyarko E."/>
            <person name="Jarju S."/>
            <person name="Secka A."/>
            <person name="Antonio M."/>
            <person name="Oren A."/>
            <person name="Chaudhuri R.R."/>
            <person name="La Ragione R."/>
            <person name="Hildebrand F."/>
            <person name="Pallen M.J."/>
        </authorList>
    </citation>
    <scope>NUCLEOTIDE SEQUENCE</scope>
    <source>
        <strain evidence="9">ChiSjej3B21-11622</strain>
    </source>
</reference>
<dbReference type="AlphaFoldDB" id="A0A9D0ZSH4"/>
<evidence type="ECO:0000256" key="2">
    <source>
        <dbReference type="ARBA" id="ARBA00022475"/>
    </source>
</evidence>
<gene>
    <name evidence="9" type="ORF">IAB26_00490</name>
</gene>